<evidence type="ECO:0000256" key="2">
    <source>
        <dbReference type="ARBA" id="ARBA00022737"/>
    </source>
</evidence>
<protein>
    <submittedName>
        <fullName evidence="10">Mitochondrial protein import protein mas5</fullName>
    </submittedName>
</protein>
<dbReference type="GO" id="GO:0005524">
    <property type="term" value="F:ATP binding"/>
    <property type="evidence" value="ECO:0007669"/>
    <property type="project" value="InterPro"/>
</dbReference>
<dbReference type="PANTHER" id="PTHR43888">
    <property type="entry name" value="DNAJ-LIKE-2, ISOFORM A-RELATED"/>
    <property type="match status" value="1"/>
</dbReference>
<feature type="domain" description="CR-type" evidence="9">
    <location>
        <begin position="136"/>
        <end position="219"/>
    </location>
</feature>
<evidence type="ECO:0000313" key="11">
    <source>
        <dbReference type="Proteomes" id="UP001239445"/>
    </source>
</evidence>
<comment type="caution">
    <text evidence="10">The sequence shown here is derived from an EMBL/GenBank/DDBJ whole genome shotgun (WGS) entry which is preliminary data.</text>
</comment>
<dbReference type="PROSITE" id="PS50076">
    <property type="entry name" value="DNAJ_2"/>
    <property type="match status" value="1"/>
</dbReference>
<dbReference type="CDD" id="cd06257">
    <property type="entry name" value="DnaJ"/>
    <property type="match status" value="1"/>
</dbReference>
<dbReference type="Pfam" id="PF00684">
    <property type="entry name" value="DnaJ_CXXCXGXG"/>
    <property type="match status" value="1"/>
</dbReference>
<feature type="zinc finger region" description="CR-type" evidence="6">
    <location>
        <begin position="136"/>
        <end position="219"/>
    </location>
</feature>
<dbReference type="Pfam" id="PF00226">
    <property type="entry name" value="DnaJ"/>
    <property type="match status" value="1"/>
</dbReference>
<gene>
    <name evidence="10" type="ORF">QBC47DRAFT_383490</name>
</gene>
<dbReference type="AlphaFoldDB" id="A0AAJ0BDM7"/>
<evidence type="ECO:0000313" key="10">
    <source>
        <dbReference type="EMBL" id="KAK1755359.1"/>
    </source>
</evidence>
<dbReference type="SUPFAM" id="SSF57938">
    <property type="entry name" value="DnaJ/Hsp40 cysteine-rich domain"/>
    <property type="match status" value="1"/>
</dbReference>
<evidence type="ECO:0000256" key="6">
    <source>
        <dbReference type="PROSITE-ProRule" id="PRU00546"/>
    </source>
</evidence>
<evidence type="ECO:0000256" key="4">
    <source>
        <dbReference type="ARBA" id="ARBA00022833"/>
    </source>
</evidence>
<organism evidence="10 11">
    <name type="scientific">Echria macrotheca</name>
    <dbReference type="NCBI Taxonomy" id="438768"/>
    <lineage>
        <taxon>Eukaryota</taxon>
        <taxon>Fungi</taxon>
        <taxon>Dikarya</taxon>
        <taxon>Ascomycota</taxon>
        <taxon>Pezizomycotina</taxon>
        <taxon>Sordariomycetes</taxon>
        <taxon>Sordariomycetidae</taxon>
        <taxon>Sordariales</taxon>
        <taxon>Schizotheciaceae</taxon>
        <taxon>Echria</taxon>
    </lineage>
</organism>
<evidence type="ECO:0000259" key="9">
    <source>
        <dbReference type="PROSITE" id="PS51188"/>
    </source>
</evidence>
<keyword evidence="2" id="KW-0677">Repeat</keyword>
<accession>A0AAJ0BDM7</accession>
<dbReference type="PRINTS" id="PR00625">
    <property type="entry name" value="JDOMAIN"/>
</dbReference>
<dbReference type="FunFam" id="2.10.230.10:FF:000001">
    <property type="entry name" value="DnaJ subfamily A member 2"/>
    <property type="match status" value="1"/>
</dbReference>
<dbReference type="InterPro" id="IPR002939">
    <property type="entry name" value="DnaJ_C"/>
</dbReference>
<feature type="region of interest" description="Disordered" evidence="7">
    <location>
        <begin position="367"/>
        <end position="411"/>
    </location>
</feature>
<dbReference type="InterPro" id="IPR001305">
    <property type="entry name" value="HSP_DnaJ_Cys-rich_dom"/>
</dbReference>
<feature type="domain" description="J" evidence="8">
    <location>
        <begin position="6"/>
        <end position="71"/>
    </location>
</feature>
<dbReference type="InterPro" id="IPR036410">
    <property type="entry name" value="HSP_DnaJ_Cys-rich_dom_sf"/>
</dbReference>
<dbReference type="HAMAP" id="MF_01152">
    <property type="entry name" value="DnaJ"/>
    <property type="match status" value="1"/>
</dbReference>
<dbReference type="InterPro" id="IPR036869">
    <property type="entry name" value="J_dom_sf"/>
</dbReference>
<evidence type="ECO:0000256" key="1">
    <source>
        <dbReference type="ARBA" id="ARBA00022723"/>
    </source>
</evidence>
<dbReference type="Gene3D" id="1.10.287.110">
    <property type="entry name" value="DnaJ domain"/>
    <property type="match status" value="1"/>
</dbReference>
<dbReference type="Gene3D" id="2.10.230.10">
    <property type="entry name" value="Heat shock protein DnaJ, cysteine-rich domain"/>
    <property type="match status" value="1"/>
</dbReference>
<dbReference type="FunFam" id="2.60.260.20:FF:000024">
    <property type="entry name" value="Mitochondrial protein import protein MAS5"/>
    <property type="match status" value="1"/>
</dbReference>
<keyword evidence="5" id="KW-0143">Chaperone</keyword>
<dbReference type="EMBL" id="MU839834">
    <property type="protein sequence ID" value="KAK1755359.1"/>
    <property type="molecule type" value="Genomic_DNA"/>
</dbReference>
<dbReference type="InterPro" id="IPR012724">
    <property type="entry name" value="DnaJ"/>
</dbReference>
<dbReference type="GO" id="GO:0051082">
    <property type="term" value="F:unfolded protein binding"/>
    <property type="evidence" value="ECO:0007669"/>
    <property type="project" value="InterPro"/>
</dbReference>
<proteinExistence type="inferred from homology"/>
<dbReference type="Pfam" id="PF01556">
    <property type="entry name" value="DnaJ_C"/>
    <property type="match status" value="1"/>
</dbReference>
<dbReference type="SUPFAM" id="SSF49493">
    <property type="entry name" value="HSP40/DnaJ peptide-binding domain"/>
    <property type="match status" value="2"/>
</dbReference>
<sequence>MVKESKFYDILGVSPNATEQELKKAYKTGALKYHPDKNAHNPAAEEKFKEISHAYEILSDSNKRALYDQYGEAGLEGGAGGGGMAAEDLFAQFFGGGSFGGGLGGMFSGMNSNRGPQKAKTIFHTHNVSLEDIYRGKVSKLALQRSIICPRCEGRGGKEGAVRKCTGCDGHGMKTMMRQMGPMIQRFQTVCPDCNGEGEIFKDKDRCKNCGGKKTVVDRKVLHVHVDRGVKSGTKIEFRGEGDQAPGIIAGDVIFQIEQKPHPRFTRRDDDLLYHAEIELVTALAGGTIYIEHLDDRWLAVEILPGEAIGHNTVKMIRGQGMPSYRHHDYGNMYIQFTVKFPEKGWTQDPAAYDALRKILPPPTLINVPPTDTVTEPADLEDVDANSKGFGGDPMEEDDEPQAERVQCAQS</sequence>
<dbReference type="PROSITE" id="PS51188">
    <property type="entry name" value="ZF_CR"/>
    <property type="match status" value="1"/>
</dbReference>
<keyword evidence="3 6" id="KW-0863">Zinc-finger</keyword>
<dbReference type="GO" id="GO:0008270">
    <property type="term" value="F:zinc ion binding"/>
    <property type="evidence" value="ECO:0007669"/>
    <property type="project" value="UniProtKB-KW"/>
</dbReference>
<dbReference type="Gene3D" id="2.60.260.20">
    <property type="entry name" value="Urease metallochaperone UreE, N-terminal domain"/>
    <property type="match status" value="2"/>
</dbReference>
<keyword evidence="11" id="KW-1185">Reference proteome</keyword>
<evidence type="ECO:0000256" key="5">
    <source>
        <dbReference type="ARBA" id="ARBA00023186"/>
    </source>
</evidence>
<dbReference type="InterPro" id="IPR018253">
    <property type="entry name" value="DnaJ_domain_CS"/>
</dbReference>
<dbReference type="CDD" id="cd10747">
    <property type="entry name" value="DnaJ_C"/>
    <property type="match status" value="1"/>
</dbReference>
<dbReference type="SMART" id="SM00271">
    <property type="entry name" value="DnaJ"/>
    <property type="match status" value="1"/>
</dbReference>
<keyword evidence="1 6" id="KW-0479">Metal-binding</keyword>
<dbReference type="CDD" id="cd10719">
    <property type="entry name" value="DnaJ_zf"/>
    <property type="match status" value="1"/>
</dbReference>
<dbReference type="GO" id="GO:0030544">
    <property type="term" value="F:Hsp70 protein binding"/>
    <property type="evidence" value="ECO:0007669"/>
    <property type="project" value="InterPro"/>
</dbReference>
<dbReference type="GO" id="GO:0006457">
    <property type="term" value="P:protein folding"/>
    <property type="evidence" value="ECO:0007669"/>
    <property type="project" value="InterPro"/>
</dbReference>
<dbReference type="InterPro" id="IPR001623">
    <property type="entry name" value="DnaJ_domain"/>
</dbReference>
<dbReference type="FunFam" id="1.10.287.110:FF:000048">
    <property type="entry name" value="DnaJ family protein"/>
    <property type="match status" value="1"/>
</dbReference>
<name>A0AAJ0BDM7_9PEZI</name>
<dbReference type="InterPro" id="IPR008971">
    <property type="entry name" value="HSP40/DnaJ_pept-bd"/>
</dbReference>
<evidence type="ECO:0000256" key="3">
    <source>
        <dbReference type="ARBA" id="ARBA00022771"/>
    </source>
</evidence>
<evidence type="ECO:0000259" key="8">
    <source>
        <dbReference type="PROSITE" id="PS50076"/>
    </source>
</evidence>
<dbReference type="Proteomes" id="UP001239445">
    <property type="component" value="Unassembled WGS sequence"/>
</dbReference>
<dbReference type="PROSITE" id="PS00636">
    <property type="entry name" value="DNAJ_1"/>
    <property type="match status" value="1"/>
</dbReference>
<keyword evidence="4 6" id="KW-0862">Zinc</keyword>
<dbReference type="InterPro" id="IPR044713">
    <property type="entry name" value="DNJA1/2-like"/>
</dbReference>
<reference evidence="10" key="1">
    <citation type="submission" date="2023-06" db="EMBL/GenBank/DDBJ databases">
        <title>Genome-scale phylogeny and comparative genomics of the fungal order Sordariales.</title>
        <authorList>
            <consortium name="Lawrence Berkeley National Laboratory"/>
            <person name="Hensen N."/>
            <person name="Bonometti L."/>
            <person name="Westerberg I."/>
            <person name="Brannstrom I.O."/>
            <person name="Guillou S."/>
            <person name="Cros-Aarteil S."/>
            <person name="Calhoun S."/>
            <person name="Haridas S."/>
            <person name="Kuo A."/>
            <person name="Mondo S."/>
            <person name="Pangilinan J."/>
            <person name="Riley R."/>
            <person name="Labutti K."/>
            <person name="Andreopoulos B."/>
            <person name="Lipzen A."/>
            <person name="Chen C."/>
            <person name="Yanf M."/>
            <person name="Daum C."/>
            <person name="Ng V."/>
            <person name="Clum A."/>
            <person name="Steindorff A."/>
            <person name="Ohm R."/>
            <person name="Martin F."/>
            <person name="Silar P."/>
            <person name="Natvig D."/>
            <person name="Lalanne C."/>
            <person name="Gautier V."/>
            <person name="Ament-Velasquez S.L."/>
            <person name="Kruys A."/>
            <person name="Hutchinson M.I."/>
            <person name="Powell A.J."/>
            <person name="Barry K."/>
            <person name="Miller A.N."/>
            <person name="Grigoriev I.V."/>
            <person name="Debuchy R."/>
            <person name="Gladieux P."/>
            <person name="Thoren M.H."/>
            <person name="Johannesson H."/>
        </authorList>
    </citation>
    <scope>NUCLEOTIDE SEQUENCE</scope>
    <source>
        <strain evidence="10">PSN4</strain>
    </source>
</reference>
<dbReference type="GO" id="GO:0009408">
    <property type="term" value="P:response to heat"/>
    <property type="evidence" value="ECO:0007669"/>
    <property type="project" value="InterPro"/>
</dbReference>
<dbReference type="SUPFAM" id="SSF46565">
    <property type="entry name" value="Chaperone J-domain"/>
    <property type="match status" value="1"/>
</dbReference>
<evidence type="ECO:0000256" key="7">
    <source>
        <dbReference type="SAM" id="MobiDB-lite"/>
    </source>
</evidence>